<feature type="transmembrane region" description="Helical" evidence="6">
    <location>
        <begin position="12"/>
        <end position="32"/>
    </location>
</feature>
<evidence type="ECO:0000313" key="8">
    <source>
        <dbReference type="Proteomes" id="UP001165065"/>
    </source>
</evidence>
<comment type="caution">
    <text evidence="7">The sequence shown here is derived from an EMBL/GenBank/DDBJ whole genome shotgun (WGS) entry which is preliminary data.</text>
</comment>
<dbReference type="InterPro" id="IPR011701">
    <property type="entry name" value="MFS"/>
</dbReference>
<feature type="transmembrane region" description="Helical" evidence="6">
    <location>
        <begin position="302"/>
        <end position="320"/>
    </location>
</feature>
<reference evidence="8" key="1">
    <citation type="journal article" date="2023" name="Commun. Biol.">
        <title>Genome analysis of Parmales, the sister group of diatoms, reveals the evolutionary specialization of diatoms from phago-mixotrophs to photoautotrophs.</title>
        <authorList>
            <person name="Ban H."/>
            <person name="Sato S."/>
            <person name="Yoshikawa S."/>
            <person name="Yamada K."/>
            <person name="Nakamura Y."/>
            <person name="Ichinomiya M."/>
            <person name="Sato N."/>
            <person name="Blanc-Mathieu R."/>
            <person name="Endo H."/>
            <person name="Kuwata A."/>
            <person name="Ogata H."/>
        </authorList>
    </citation>
    <scope>NUCLEOTIDE SEQUENCE [LARGE SCALE GENOMIC DNA]</scope>
</reference>
<dbReference type="Pfam" id="PF07690">
    <property type="entry name" value="MFS_1"/>
    <property type="match status" value="1"/>
</dbReference>
<feature type="transmembrane region" description="Helical" evidence="6">
    <location>
        <begin position="104"/>
        <end position="124"/>
    </location>
</feature>
<dbReference type="OrthoDB" id="195603at2759"/>
<sequence length="432" mass="46352">MSGDSASTFPKSAIIAAILTKTCFNSTIRFLFPFLAYFAEDMGISLDKFSQTVLVAAEVSALVATFMSSWVSKYGSTKICTLCCIFGGLSNVGVLLLPSKLQSTSSLVILCLLRLIFGVTFNLLNSSVQSSIVHNVDEGVIGKITGIVESSWTMGALSFVFVGKILSTYGWKGPFIVNGILMLLMSPLIYKYMPLDSDNPTTSKVVLVASTNSSGDDVVASVCPTSWWKEVTSWKVMSLLGCLLLRDGGMYLVLSSYSLWLEEDWDFEAEEAGTASLVISLGEATAVVAMSLLSDRIGLERNMLGVTLLIVLTSLGIGAFEGSSLYASLGFLGLGFVCFEWGAILTIAITGSSVEASDVRIIMLAIMFTTMALARSFSAIFVDLLFSNYGMRGIALIASGMQLCGVMLLATRGTDNIKIKEGGGWGWEERQM</sequence>
<dbReference type="AlphaFoldDB" id="A0A9W7LBE3"/>
<keyword evidence="2" id="KW-1003">Cell membrane</keyword>
<dbReference type="InterPro" id="IPR050189">
    <property type="entry name" value="MFS_Efflux_Transporters"/>
</dbReference>
<organism evidence="7 8">
    <name type="scientific">Triparma columacea</name>
    <dbReference type="NCBI Taxonomy" id="722753"/>
    <lineage>
        <taxon>Eukaryota</taxon>
        <taxon>Sar</taxon>
        <taxon>Stramenopiles</taxon>
        <taxon>Ochrophyta</taxon>
        <taxon>Bolidophyceae</taxon>
        <taxon>Parmales</taxon>
        <taxon>Triparmaceae</taxon>
        <taxon>Triparma</taxon>
    </lineage>
</organism>
<accession>A0A9W7LBE3</accession>
<evidence type="ECO:0000313" key="7">
    <source>
        <dbReference type="EMBL" id="GMI44409.1"/>
    </source>
</evidence>
<comment type="subcellular location">
    <subcellularLocation>
        <location evidence="1">Cell membrane</location>
        <topology evidence="1">Multi-pass membrane protein</topology>
    </subcellularLocation>
</comment>
<proteinExistence type="predicted"/>
<dbReference type="InterPro" id="IPR036259">
    <property type="entry name" value="MFS_trans_sf"/>
</dbReference>
<keyword evidence="8" id="KW-1185">Reference proteome</keyword>
<gene>
    <name evidence="7" type="ORF">TrCOL_g8313</name>
</gene>
<evidence type="ECO:0000256" key="4">
    <source>
        <dbReference type="ARBA" id="ARBA00022989"/>
    </source>
</evidence>
<dbReference type="PANTHER" id="PTHR43124">
    <property type="entry name" value="PURINE EFFLUX PUMP PBUE"/>
    <property type="match status" value="1"/>
</dbReference>
<feature type="transmembrane region" description="Helical" evidence="6">
    <location>
        <begin position="52"/>
        <end position="72"/>
    </location>
</feature>
<feature type="transmembrane region" description="Helical" evidence="6">
    <location>
        <begin position="361"/>
        <end position="381"/>
    </location>
</feature>
<evidence type="ECO:0000256" key="3">
    <source>
        <dbReference type="ARBA" id="ARBA00022692"/>
    </source>
</evidence>
<feature type="transmembrane region" description="Helical" evidence="6">
    <location>
        <begin position="175"/>
        <end position="193"/>
    </location>
</feature>
<dbReference type="GO" id="GO:0005886">
    <property type="term" value="C:plasma membrane"/>
    <property type="evidence" value="ECO:0007669"/>
    <property type="project" value="UniProtKB-SubCell"/>
</dbReference>
<feature type="transmembrane region" description="Helical" evidence="6">
    <location>
        <begin position="144"/>
        <end position="163"/>
    </location>
</feature>
<dbReference type="Gene3D" id="1.20.1250.20">
    <property type="entry name" value="MFS general substrate transporter like domains"/>
    <property type="match status" value="2"/>
</dbReference>
<dbReference type="PANTHER" id="PTHR43124:SF3">
    <property type="entry name" value="CHLORAMPHENICOL EFFLUX PUMP RV0191"/>
    <property type="match status" value="1"/>
</dbReference>
<dbReference type="GO" id="GO:0022857">
    <property type="term" value="F:transmembrane transporter activity"/>
    <property type="evidence" value="ECO:0007669"/>
    <property type="project" value="InterPro"/>
</dbReference>
<dbReference type="Proteomes" id="UP001165065">
    <property type="component" value="Unassembled WGS sequence"/>
</dbReference>
<keyword evidence="3 6" id="KW-0812">Transmembrane</keyword>
<protein>
    <recommendedName>
        <fullName evidence="9">Major facilitator superfamily (MFS) profile domain-containing protein</fullName>
    </recommendedName>
</protein>
<name>A0A9W7LBE3_9STRA</name>
<feature type="transmembrane region" description="Helical" evidence="6">
    <location>
        <begin position="326"/>
        <end position="349"/>
    </location>
</feature>
<evidence type="ECO:0000256" key="2">
    <source>
        <dbReference type="ARBA" id="ARBA00022475"/>
    </source>
</evidence>
<keyword evidence="4 6" id="KW-1133">Transmembrane helix</keyword>
<feature type="transmembrane region" description="Helical" evidence="6">
    <location>
        <begin position="79"/>
        <end position="98"/>
    </location>
</feature>
<evidence type="ECO:0000256" key="1">
    <source>
        <dbReference type="ARBA" id="ARBA00004651"/>
    </source>
</evidence>
<feature type="transmembrane region" description="Helical" evidence="6">
    <location>
        <begin position="393"/>
        <end position="410"/>
    </location>
</feature>
<keyword evidence="5 6" id="KW-0472">Membrane</keyword>
<evidence type="ECO:0000256" key="6">
    <source>
        <dbReference type="SAM" id="Phobius"/>
    </source>
</evidence>
<evidence type="ECO:0000256" key="5">
    <source>
        <dbReference type="ARBA" id="ARBA00023136"/>
    </source>
</evidence>
<dbReference type="EMBL" id="BRYA01000214">
    <property type="protein sequence ID" value="GMI44409.1"/>
    <property type="molecule type" value="Genomic_DNA"/>
</dbReference>
<dbReference type="SUPFAM" id="SSF103473">
    <property type="entry name" value="MFS general substrate transporter"/>
    <property type="match status" value="1"/>
</dbReference>
<evidence type="ECO:0008006" key="9">
    <source>
        <dbReference type="Google" id="ProtNLM"/>
    </source>
</evidence>